<dbReference type="EMBL" id="JFHC01000018">
    <property type="protein sequence ID" value="KDR42275.1"/>
    <property type="molecule type" value="Genomic_DNA"/>
</dbReference>
<dbReference type="Pfam" id="PF06564">
    <property type="entry name" value="CBP_BcsQ"/>
    <property type="match status" value="1"/>
</dbReference>
<keyword evidence="2" id="KW-1185">Reference proteome</keyword>
<dbReference type="Gene3D" id="3.40.50.300">
    <property type="entry name" value="P-loop containing nucleotide triphosphate hydrolases"/>
    <property type="match status" value="1"/>
</dbReference>
<sequence length="262" mass="28013">MKVITVVSAKGGVGKTTLAANLASVLAARGRRVIVLDLDPQNALRLHFGIPLDSIDGISRATLAGDPWQTVMFDGVDGVTVLPYGAVLEDDRRRFEALIDREPAWLAHSLATLPLDAQDIVIVDTPPGSSVYTRTALTAAHFALNVVLADAASYAAIPLMERMIENYAAPRQDFGGQGYVVNQVDQSRQLSKDVLKVLRNMLGPKVFPGVIHQDEGVSESLACDTTLIHYDPLSQAAADLRACGEWLLSAAGSMQASPRNVA</sequence>
<dbReference type="Proteomes" id="UP000027466">
    <property type="component" value="Unassembled WGS sequence"/>
</dbReference>
<dbReference type="NCBIfam" id="TIGR03371">
    <property type="entry name" value="cellulose_yhjQ"/>
    <property type="match status" value="1"/>
</dbReference>
<dbReference type="PANTHER" id="PTHR13696">
    <property type="entry name" value="P-LOOP CONTAINING NUCLEOSIDE TRIPHOSPHATE HYDROLASE"/>
    <property type="match status" value="1"/>
</dbReference>
<reference evidence="1 2" key="1">
    <citation type="submission" date="2014-03" db="EMBL/GenBank/DDBJ databases">
        <title>Draft Genome Sequences of Four Burkholderia Strains.</title>
        <authorList>
            <person name="Liu X.Y."/>
            <person name="Li C.X."/>
            <person name="Xu J.H."/>
        </authorList>
    </citation>
    <scope>NUCLEOTIDE SEQUENCE [LARGE SCALE GENOMIC DNA]</scope>
    <source>
        <strain evidence="1 2">DSM 50014</strain>
    </source>
</reference>
<dbReference type="CDD" id="cd02042">
    <property type="entry name" value="ParAB_family"/>
    <property type="match status" value="1"/>
</dbReference>
<dbReference type="STRING" id="60547.GCA_000751215_03137"/>
<evidence type="ECO:0000313" key="2">
    <source>
        <dbReference type="Proteomes" id="UP000027466"/>
    </source>
</evidence>
<protein>
    <submittedName>
        <fullName evidence="1">Chromosome partitioning protein ParA</fullName>
    </submittedName>
</protein>
<dbReference type="SUPFAM" id="SSF52540">
    <property type="entry name" value="P-loop containing nucleoside triphosphate hydrolases"/>
    <property type="match status" value="1"/>
</dbReference>
<gene>
    <name evidence="1" type="ORF">BG61_10455</name>
</gene>
<dbReference type="RefSeq" id="WP_035932984.1">
    <property type="nucleotide sequence ID" value="NZ_CADFFX010000004.1"/>
</dbReference>
<organism evidence="1 2">
    <name type="scientific">Caballeronia glathei</name>
    <dbReference type="NCBI Taxonomy" id="60547"/>
    <lineage>
        <taxon>Bacteria</taxon>
        <taxon>Pseudomonadati</taxon>
        <taxon>Pseudomonadota</taxon>
        <taxon>Betaproteobacteria</taxon>
        <taxon>Burkholderiales</taxon>
        <taxon>Burkholderiaceae</taxon>
        <taxon>Caballeronia</taxon>
    </lineage>
</organism>
<accession>A0A069PNT9</accession>
<name>A0A069PNT9_9BURK</name>
<dbReference type="AlphaFoldDB" id="A0A069PNT9"/>
<dbReference type="InterPro" id="IPR050678">
    <property type="entry name" value="DNA_Partitioning_ATPase"/>
</dbReference>
<dbReference type="InterPro" id="IPR027417">
    <property type="entry name" value="P-loop_NTPase"/>
</dbReference>
<dbReference type="PANTHER" id="PTHR13696:SF99">
    <property type="entry name" value="COBYRINIC ACID AC-DIAMIDE SYNTHASE"/>
    <property type="match status" value="1"/>
</dbReference>
<proteinExistence type="predicted"/>
<dbReference type="InterPro" id="IPR017746">
    <property type="entry name" value="Cellulose_synthase_operon_BcsQ"/>
</dbReference>
<evidence type="ECO:0000313" key="1">
    <source>
        <dbReference type="EMBL" id="KDR42275.1"/>
    </source>
</evidence>
<comment type="caution">
    <text evidence="1">The sequence shown here is derived from an EMBL/GenBank/DDBJ whole genome shotgun (WGS) entry which is preliminary data.</text>
</comment>